<organism evidence="1 2">
    <name type="scientific">Caerostris extrusa</name>
    <name type="common">Bark spider</name>
    <name type="synonym">Caerostris bankana</name>
    <dbReference type="NCBI Taxonomy" id="172846"/>
    <lineage>
        <taxon>Eukaryota</taxon>
        <taxon>Metazoa</taxon>
        <taxon>Ecdysozoa</taxon>
        <taxon>Arthropoda</taxon>
        <taxon>Chelicerata</taxon>
        <taxon>Arachnida</taxon>
        <taxon>Araneae</taxon>
        <taxon>Araneomorphae</taxon>
        <taxon>Entelegynae</taxon>
        <taxon>Araneoidea</taxon>
        <taxon>Araneidae</taxon>
        <taxon>Caerostris</taxon>
    </lineage>
</organism>
<sequence length="74" mass="8286">MTQLKPEETQNEEAGKLFVGGLSWETTQETVRLEEVEVIVVPAIFNYGFQIKLATDVAHSCKHLKSKGFPLIPL</sequence>
<reference evidence="1 2" key="1">
    <citation type="submission" date="2021-06" db="EMBL/GenBank/DDBJ databases">
        <title>Caerostris extrusa draft genome.</title>
        <authorList>
            <person name="Kono N."/>
            <person name="Arakawa K."/>
        </authorList>
    </citation>
    <scope>NUCLEOTIDE SEQUENCE [LARGE SCALE GENOMIC DNA]</scope>
</reference>
<protein>
    <submittedName>
        <fullName evidence="1">Uncharacterized protein</fullName>
    </submittedName>
</protein>
<gene>
    <name evidence="1" type="ORF">CEXT_369111</name>
</gene>
<proteinExistence type="predicted"/>
<evidence type="ECO:0000313" key="2">
    <source>
        <dbReference type="Proteomes" id="UP001054945"/>
    </source>
</evidence>
<dbReference type="AlphaFoldDB" id="A0AAV4QXE5"/>
<dbReference type="EMBL" id="BPLR01006877">
    <property type="protein sequence ID" value="GIY12981.1"/>
    <property type="molecule type" value="Genomic_DNA"/>
</dbReference>
<dbReference type="Proteomes" id="UP001054945">
    <property type="component" value="Unassembled WGS sequence"/>
</dbReference>
<name>A0AAV4QXE5_CAEEX</name>
<comment type="caution">
    <text evidence="1">The sequence shown here is derived from an EMBL/GenBank/DDBJ whole genome shotgun (WGS) entry which is preliminary data.</text>
</comment>
<accession>A0AAV4QXE5</accession>
<keyword evidence="2" id="KW-1185">Reference proteome</keyword>
<evidence type="ECO:0000313" key="1">
    <source>
        <dbReference type="EMBL" id="GIY12981.1"/>
    </source>
</evidence>